<name>A0A3D3R780_9PLAN</name>
<reference evidence="2 3" key="1">
    <citation type="journal article" date="2018" name="Nat. Biotechnol.">
        <title>A standardized bacterial taxonomy based on genome phylogeny substantially revises the tree of life.</title>
        <authorList>
            <person name="Parks D.H."/>
            <person name="Chuvochina M."/>
            <person name="Waite D.W."/>
            <person name="Rinke C."/>
            <person name="Skarshewski A."/>
            <person name="Chaumeil P.A."/>
            <person name="Hugenholtz P."/>
        </authorList>
    </citation>
    <scope>NUCLEOTIDE SEQUENCE [LARGE SCALE GENOMIC DNA]</scope>
    <source>
        <strain evidence="2">UBA9375</strain>
    </source>
</reference>
<gene>
    <name evidence="2" type="ORF">DIT97_17510</name>
</gene>
<evidence type="ECO:0000313" key="2">
    <source>
        <dbReference type="EMBL" id="HCO24731.1"/>
    </source>
</evidence>
<dbReference type="EMBL" id="DQAY01000107">
    <property type="protein sequence ID" value="HCO24731.1"/>
    <property type="molecule type" value="Genomic_DNA"/>
</dbReference>
<dbReference type="Proteomes" id="UP000263642">
    <property type="component" value="Unassembled WGS sequence"/>
</dbReference>
<feature type="region of interest" description="Disordered" evidence="1">
    <location>
        <begin position="59"/>
        <end position="83"/>
    </location>
</feature>
<organism evidence="2 3">
    <name type="scientific">Gimesia maris</name>
    <dbReference type="NCBI Taxonomy" id="122"/>
    <lineage>
        <taxon>Bacteria</taxon>
        <taxon>Pseudomonadati</taxon>
        <taxon>Planctomycetota</taxon>
        <taxon>Planctomycetia</taxon>
        <taxon>Planctomycetales</taxon>
        <taxon>Planctomycetaceae</taxon>
        <taxon>Gimesia</taxon>
    </lineage>
</organism>
<feature type="compositionally biased region" description="Basic and acidic residues" evidence="1">
    <location>
        <begin position="62"/>
        <end position="83"/>
    </location>
</feature>
<protein>
    <submittedName>
        <fullName evidence="2">Uncharacterized protein</fullName>
    </submittedName>
</protein>
<evidence type="ECO:0000313" key="3">
    <source>
        <dbReference type="Proteomes" id="UP000263642"/>
    </source>
</evidence>
<proteinExistence type="predicted"/>
<dbReference type="AlphaFoldDB" id="A0A3D3R780"/>
<accession>A0A3D3R780</accession>
<comment type="caution">
    <text evidence="2">The sequence shown here is derived from an EMBL/GenBank/DDBJ whole genome shotgun (WGS) entry which is preliminary data.</text>
</comment>
<sequence length="83" mass="9562">MISVSDEFVMEDDKTMVCTHLKELYQFCEQNQLKLGGSDLIHVICKQCDQEETCPSTLMDEYDSRHPEESETAEPKTDDKQAD</sequence>
<evidence type="ECO:0000256" key="1">
    <source>
        <dbReference type="SAM" id="MobiDB-lite"/>
    </source>
</evidence>